<keyword evidence="4" id="KW-1003">Cell membrane</keyword>
<comment type="similarity">
    <text evidence="2">Belongs to the resistance-nodulation-cell division (RND) (TC 2.A.6) family.</text>
</comment>
<feature type="transmembrane region" description="Helical" evidence="9">
    <location>
        <begin position="393"/>
        <end position="418"/>
    </location>
</feature>
<evidence type="ECO:0000256" key="8">
    <source>
        <dbReference type="ARBA" id="ARBA00023136"/>
    </source>
</evidence>
<dbReference type="SUPFAM" id="SSF82693">
    <property type="entry name" value="Multidrug efflux transporter AcrB pore domain, PN1, PN2, PC1 and PC2 subdomains"/>
    <property type="match status" value="3"/>
</dbReference>
<keyword evidence="5" id="KW-0997">Cell inner membrane</keyword>
<feature type="transmembrane region" description="Helical" evidence="9">
    <location>
        <begin position="873"/>
        <end position="891"/>
    </location>
</feature>
<feature type="transmembrane region" description="Helical" evidence="9">
    <location>
        <begin position="1008"/>
        <end position="1028"/>
    </location>
</feature>
<proteinExistence type="inferred from homology"/>
<dbReference type="InterPro" id="IPR004764">
    <property type="entry name" value="MdtF-like"/>
</dbReference>
<comment type="subcellular location">
    <subcellularLocation>
        <location evidence="1">Cell inner membrane</location>
        <topology evidence="1">Multi-pass membrane protein</topology>
    </subcellularLocation>
</comment>
<evidence type="ECO:0000256" key="2">
    <source>
        <dbReference type="ARBA" id="ARBA00010942"/>
    </source>
</evidence>
<feature type="transmembrane region" description="Helical" evidence="9">
    <location>
        <begin position="924"/>
        <end position="949"/>
    </location>
</feature>
<dbReference type="PANTHER" id="PTHR32063:SF9">
    <property type="entry name" value="SIMILAR TO MULTIDRUG RESISTANCE PROTEIN MEXB"/>
    <property type="match status" value="1"/>
</dbReference>
<feature type="transmembrane region" description="Helical" evidence="9">
    <location>
        <begin position="367"/>
        <end position="387"/>
    </location>
</feature>
<feature type="transmembrane region" description="Helical" evidence="9">
    <location>
        <begin position="471"/>
        <end position="498"/>
    </location>
</feature>
<dbReference type="Proteomes" id="UP001476807">
    <property type="component" value="Unassembled WGS sequence"/>
</dbReference>
<dbReference type="InterPro" id="IPR000731">
    <property type="entry name" value="SSD"/>
</dbReference>
<keyword evidence="12" id="KW-1185">Reference proteome</keyword>
<keyword evidence="8 9" id="KW-0472">Membrane</keyword>
<feature type="domain" description="SSD" evidence="10">
    <location>
        <begin position="370"/>
        <end position="496"/>
    </location>
</feature>
<dbReference type="Pfam" id="PF00873">
    <property type="entry name" value="ACR_tran"/>
    <property type="match status" value="1"/>
</dbReference>
<comment type="caution">
    <text evidence="11">The sequence shown here is derived from an EMBL/GenBank/DDBJ whole genome shotgun (WGS) entry which is preliminary data.</text>
</comment>
<evidence type="ECO:0000256" key="4">
    <source>
        <dbReference type="ARBA" id="ARBA00022475"/>
    </source>
</evidence>
<dbReference type="SUPFAM" id="SSF82866">
    <property type="entry name" value="Multidrug efflux transporter AcrB transmembrane domain"/>
    <property type="match status" value="2"/>
</dbReference>
<dbReference type="PROSITE" id="PS50156">
    <property type="entry name" value="SSD"/>
    <property type="match status" value="1"/>
</dbReference>
<gene>
    <name evidence="11" type="ORF">ABS362_17450</name>
</gene>
<evidence type="ECO:0000313" key="12">
    <source>
        <dbReference type="Proteomes" id="UP001476807"/>
    </source>
</evidence>
<feature type="transmembrane region" description="Helical" evidence="9">
    <location>
        <begin position="439"/>
        <end position="459"/>
    </location>
</feature>
<evidence type="ECO:0000313" key="11">
    <source>
        <dbReference type="EMBL" id="MER2999342.1"/>
    </source>
</evidence>
<dbReference type="RefSeq" id="WP_350414084.1">
    <property type="nucleotide sequence ID" value="NZ_JBEOKT010000022.1"/>
</dbReference>
<feature type="transmembrane region" description="Helical" evidence="9">
    <location>
        <begin position="341"/>
        <end position="360"/>
    </location>
</feature>
<feature type="transmembrane region" description="Helical" evidence="9">
    <location>
        <begin position="541"/>
        <end position="556"/>
    </location>
</feature>
<dbReference type="PANTHER" id="PTHR32063">
    <property type="match status" value="1"/>
</dbReference>
<dbReference type="Gene3D" id="1.20.1640.10">
    <property type="entry name" value="Multidrug efflux transporter AcrB transmembrane domain"/>
    <property type="match status" value="2"/>
</dbReference>
<evidence type="ECO:0000256" key="3">
    <source>
        <dbReference type="ARBA" id="ARBA00022448"/>
    </source>
</evidence>
<dbReference type="Gene3D" id="3.30.70.1320">
    <property type="entry name" value="Multidrug efflux transporter AcrB pore domain like"/>
    <property type="match status" value="1"/>
</dbReference>
<dbReference type="InterPro" id="IPR027463">
    <property type="entry name" value="AcrB_DN_DC_subdom"/>
</dbReference>
<dbReference type="Gene3D" id="3.30.70.1440">
    <property type="entry name" value="Multidrug efflux transporter AcrB pore domain"/>
    <property type="match status" value="1"/>
</dbReference>
<evidence type="ECO:0000259" key="10">
    <source>
        <dbReference type="PROSITE" id="PS50156"/>
    </source>
</evidence>
<feature type="transmembrane region" description="Helical" evidence="9">
    <location>
        <begin position="9"/>
        <end position="27"/>
    </location>
</feature>
<organism evidence="11 12">
    <name type="scientific">Pontibacter populi</name>
    <dbReference type="NCBI Taxonomy" id="890055"/>
    <lineage>
        <taxon>Bacteria</taxon>
        <taxon>Pseudomonadati</taxon>
        <taxon>Bacteroidota</taxon>
        <taxon>Cytophagia</taxon>
        <taxon>Cytophagales</taxon>
        <taxon>Hymenobacteraceae</taxon>
        <taxon>Pontibacter</taxon>
    </lineage>
</organism>
<sequence length="1072" mass="117916">MFSKFIHRPVFAIVISVVIIFIGGLAIKKLPISQFPDIAPTTVNIFIAYPGASADVLVNSTLITLEQAINGVEGMRYIASDATSAGEATLRIIFEPGTDPNDAVVRVKTRVDQVMPLLPELVQREGVVITPVQPSMLMYVNLYSKEKSIDEKFLFNYATVKMIPEIQRIKGVARAQILGSRRYAMRVWLNPDRMRAYSISVEEVMEALAEQSIIGRPGRLGQSSGIAAQSLEYVLTYKGRYNKPVEYEGIIIRANAEGESIRLKDIATVELGSEFFDIYSNLNGQPSAAIVLKQNYGSNASDVIADVKAQLEIMKQSFPPGVDYKISYDVSQFLDASIDQVLHTLRDAFILVALVVFIFLGDWRSTLIPILAVPVSLVGAFFVIQLFGLSINLITLFALVLAIGIVVDNAIVVVEAVHAKMEETNLSPYKATIEVLREIGGAIIAITLVMTAVFIPLLFMSGPVGIFYKQFSITMASSIVISAVIALTLTPVLCAMLLKNNHGKPKKKNPLTKALDGFNSGFEKLTGKYVGLLRTIVSRRWLTWGILLAFGVGIFFENKMLPAGFIPNEDQGTIYAIVQTPPGSTLETTNQVSQKLQKICEEIEGVESVSSLAGYEIMTEGRGSNAGTCLINLKPWSDREHTVKEIMEELEEKSKGLGAVVEFFEPPAIPGFGSSGGFSMRLLDKNSDTDYHEFDKVNKEFMDNLAKRKELTGLFTFFAANYPQYELEIDNNLAMQKGVSIGKAMENLNILIGSTYEQGFIKFNQFFKVYVQSDPKFRRLPSDVLNLSVKNEAGEMVPYSAFMKLKKTQGPNEVMRFNLYNSAAIQGLPAKGYTTADAIQAIQEVAATTLPKGYDIAFEGLSYDESIRGNESLYVFIVVLLFVYFVLAAQYESFIIPFAVVLSLPVGIFGSFLLLKLMGLENNIYAQVGMIMLVGLLGKNAVLIVEFAVQKRLQGATIIEAAIEGARVRFRPILMTSFAFVAGLIPLIVATGAGAIGNRTIGASALGGMLFGTIFGVVIIPGLYYIFAKMADGRHLIRDEHETPLTEGYVYANERIDHMEEEVLAEEIENHV</sequence>
<protein>
    <submittedName>
        <fullName evidence="11">Efflux RND transporter permease subunit</fullName>
    </submittedName>
</protein>
<accession>A0ABV1RZ73</accession>
<feature type="transmembrane region" description="Helical" evidence="9">
    <location>
        <begin position="898"/>
        <end position="918"/>
    </location>
</feature>
<dbReference type="Gene3D" id="3.30.70.1430">
    <property type="entry name" value="Multidrug efflux transporter AcrB pore domain"/>
    <property type="match status" value="2"/>
</dbReference>
<name>A0ABV1RZ73_9BACT</name>
<keyword evidence="7 9" id="KW-1133">Transmembrane helix</keyword>
<evidence type="ECO:0000256" key="9">
    <source>
        <dbReference type="SAM" id="Phobius"/>
    </source>
</evidence>
<evidence type="ECO:0000256" key="5">
    <source>
        <dbReference type="ARBA" id="ARBA00022519"/>
    </source>
</evidence>
<evidence type="ECO:0000256" key="6">
    <source>
        <dbReference type="ARBA" id="ARBA00022692"/>
    </source>
</evidence>
<dbReference type="Gene3D" id="3.30.2090.10">
    <property type="entry name" value="Multidrug efflux transporter AcrB TolC docking domain, DN and DC subdomains"/>
    <property type="match status" value="2"/>
</dbReference>
<keyword evidence="3" id="KW-0813">Transport</keyword>
<keyword evidence="6 9" id="KW-0812">Transmembrane</keyword>
<feature type="transmembrane region" description="Helical" evidence="9">
    <location>
        <begin position="970"/>
        <end position="996"/>
    </location>
</feature>
<dbReference type="NCBIfam" id="TIGR00915">
    <property type="entry name" value="2A0602"/>
    <property type="match status" value="1"/>
</dbReference>
<dbReference type="EMBL" id="JBEOKT010000022">
    <property type="protein sequence ID" value="MER2999342.1"/>
    <property type="molecule type" value="Genomic_DNA"/>
</dbReference>
<reference evidence="11 12" key="1">
    <citation type="submission" date="2024-06" db="EMBL/GenBank/DDBJ databases">
        <title>Pontibacter populi HYL7-15.</title>
        <authorList>
            <person name="Kim M.K."/>
        </authorList>
    </citation>
    <scope>NUCLEOTIDE SEQUENCE [LARGE SCALE GENOMIC DNA]</scope>
    <source>
        <strain evidence="11 12">HYL7-15</strain>
    </source>
</reference>
<dbReference type="PRINTS" id="PR00702">
    <property type="entry name" value="ACRIFLAVINRP"/>
</dbReference>
<dbReference type="SUPFAM" id="SSF82714">
    <property type="entry name" value="Multidrug efflux transporter AcrB TolC docking domain, DN and DC subdomains"/>
    <property type="match status" value="2"/>
</dbReference>
<dbReference type="InterPro" id="IPR001036">
    <property type="entry name" value="Acrflvin-R"/>
</dbReference>
<evidence type="ECO:0000256" key="7">
    <source>
        <dbReference type="ARBA" id="ARBA00022989"/>
    </source>
</evidence>
<evidence type="ECO:0000256" key="1">
    <source>
        <dbReference type="ARBA" id="ARBA00004429"/>
    </source>
</evidence>